<evidence type="ECO:0000313" key="3">
    <source>
        <dbReference type="Proteomes" id="UP000287247"/>
    </source>
</evidence>
<sequence>MAGLFGLFGGKTKYVDEPDTNTSQDSDNKEAFFLKPDDAKTLGNVEFMRKPNIIKHTFAKRPGGKHVETVKEISSMKATKVESNGLKPMKPTESKVEASPETSVNTERRSSDKTMDMFRQMARDIKK</sequence>
<evidence type="ECO:0000256" key="1">
    <source>
        <dbReference type="SAM" id="MobiDB-lite"/>
    </source>
</evidence>
<feature type="compositionally biased region" description="Basic and acidic residues" evidence="1">
    <location>
        <begin position="106"/>
        <end position="127"/>
    </location>
</feature>
<reference evidence="3" key="1">
    <citation type="submission" date="2017-05" db="EMBL/GenBank/DDBJ databases">
        <title>Physiological properties and genetic analysis related to exopolysaccharide production of fresh-water unicellular cyanobacterium Aphanothece sacrum, Suizenji Nori, that has been cultured as a food source in Japan.</title>
        <authorList>
            <person name="Kanesaki Y."/>
            <person name="Yoshikawa S."/>
            <person name="Ohki K."/>
        </authorList>
    </citation>
    <scope>NUCLEOTIDE SEQUENCE [LARGE SCALE GENOMIC DNA]</scope>
    <source>
        <strain evidence="3">FPU1</strain>
    </source>
</reference>
<comment type="caution">
    <text evidence="2">The sequence shown here is derived from an EMBL/GenBank/DDBJ whole genome shotgun (WGS) entry which is preliminary data.</text>
</comment>
<dbReference type="OrthoDB" id="427053at2"/>
<feature type="region of interest" description="Disordered" evidence="1">
    <location>
        <begin position="1"/>
        <end position="28"/>
    </location>
</feature>
<accession>A0A401IMU4</accession>
<feature type="region of interest" description="Disordered" evidence="1">
    <location>
        <begin position="78"/>
        <end position="127"/>
    </location>
</feature>
<organism evidence="2 3">
    <name type="scientific">Aphanothece sacrum FPU1</name>
    <dbReference type="NCBI Taxonomy" id="1920663"/>
    <lineage>
        <taxon>Bacteria</taxon>
        <taxon>Bacillati</taxon>
        <taxon>Cyanobacteriota</taxon>
        <taxon>Cyanophyceae</taxon>
        <taxon>Oscillatoriophycideae</taxon>
        <taxon>Chroococcales</taxon>
        <taxon>Aphanothecaceae</taxon>
        <taxon>Aphanothece</taxon>
    </lineage>
</organism>
<proteinExistence type="predicted"/>
<dbReference type="RefSeq" id="WP_124973696.1">
    <property type="nucleotide sequence ID" value="NZ_BDQK01000017.1"/>
</dbReference>
<evidence type="ECO:0000313" key="2">
    <source>
        <dbReference type="EMBL" id="GBF82562.1"/>
    </source>
</evidence>
<protein>
    <submittedName>
        <fullName evidence="2">Uncharacterized protein</fullName>
    </submittedName>
</protein>
<dbReference type="EMBL" id="BDQK01000017">
    <property type="protein sequence ID" value="GBF82562.1"/>
    <property type="molecule type" value="Genomic_DNA"/>
</dbReference>
<name>A0A401IMU4_APHSA</name>
<keyword evidence="3" id="KW-1185">Reference proteome</keyword>
<gene>
    <name evidence="2" type="ORF">AsFPU1_3992</name>
</gene>
<dbReference type="AlphaFoldDB" id="A0A401IMU4"/>
<dbReference type="Proteomes" id="UP000287247">
    <property type="component" value="Unassembled WGS sequence"/>
</dbReference>